<dbReference type="AlphaFoldDB" id="A0A4R6SEQ5"/>
<dbReference type="EMBL" id="SNXZ01000002">
    <property type="protein sequence ID" value="TDQ00203.1"/>
    <property type="molecule type" value="Genomic_DNA"/>
</dbReference>
<keyword evidence="2" id="KW-1185">Reference proteome</keyword>
<protein>
    <submittedName>
        <fullName evidence="1">Uncharacterized protein</fullName>
    </submittedName>
</protein>
<evidence type="ECO:0000313" key="1">
    <source>
        <dbReference type="EMBL" id="TDQ00203.1"/>
    </source>
</evidence>
<gene>
    <name evidence="1" type="ORF">EV186_10264</name>
</gene>
<reference evidence="1 2" key="1">
    <citation type="submission" date="2019-03" db="EMBL/GenBank/DDBJ databases">
        <title>Genomic Encyclopedia of Type Strains, Phase IV (KMG-IV): sequencing the most valuable type-strain genomes for metagenomic binning, comparative biology and taxonomic classification.</title>
        <authorList>
            <person name="Goeker M."/>
        </authorList>
    </citation>
    <scope>NUCLEOTIDE SEQUENCE [LARGE SCALE GENOMIC DNA]</scope>
    <source>
        <strain evidence="1 2">DSM 45361</strain>
    </source>
</reference>
<dbReference type="RefSeq" id="WP_166659097.1">
    <property type="nucleotide sequence ID" value="NZ_SNXZ01000002.1"/>
</dbReference>
<accession>A0A4R6SEQ5</accession>
<proteinExistence type="predicted"/>
<name>A0A4R6SEQ5_LABRH</name>
<sequence length="57" mass="6394">MKSLRLKHYRVRPREPDDVRETWALGPDGSGLPLTDGPFVETTDLIAEHAYALSTVD</sequence>
<organism evidence="1 2">
    <name type="scientific">Labedaea rhizosphaerae</name>
    <dbReference type="NCBI Taxonomy" id="598644"/>
    <lineage>
        <taxon>Bacteria</taxon>
        <taxon>Bacillati</taxon>
        <taxon>Actinomycetota</taxon>
        <taxon>Actinomycetes</taxon>
        <taxon>Pseudonocardiales</taxon>
        <taxon>Pseudonocardiaceae</taxon>
        <taxon>Labedaea</taxon>
    </lineage>
</organism>
<dbReference type="Proteomes" id="UP000295444">
    <property type="component" value="Unassembled WGS sequence"/>
</dbReference>
<evidence type="ECO:0000313" key="2">
    <source>
        <dbReference type="Proteomes" id="UP000295444"/>
    </source>
</evidence>
<comment type="caution">
    <text evidence="1">The sequence shown here is derived from an EMBL/GenBank/DDBJ whole genome shotgun (WGS) entry which is preliminary data.</text>
</comment>